<reference evidence="1 2" key="1">
    <citation type="submission" date="2018-08" db="EMBL/GenBank/DDBJ databases">
        <title>A genome reference for cultivated species of the human gut microbiota.</title>
        <authorList>
            <person name="Zou Y."/>
            <person name="Xue W."/>
            <person name="Luo G."/>
        </authorList>
    </citation>
    <scope>NUCLEOTIDE SEQUENCE [LARGE SCALE GENOMIC DNA]</scope>
    <source>
        <strain evidence="1 2">AF42-9</strain>
    </source>
</reference>
<feature type="non-terminal residue" evidence="1">
    <location>
        <position position="1"/>
    </location>
</feature>
<dbReference type="EMBL" id="QRNO01000017">
    <property type="protein sequence ID" value="RHK51340.1"/>
    <property type="molecule type" value="Genomic_DNA"/>
</dbReference>
<dbReference type="AlphaFoldDB" id="A0A3R6FKZ3"/>
<evidence type="ECO:0000313" key="2">
    <source>
        <dbReference type="Proteomes" id="UP000286598"/>
    </source>
</evidence>
<comment type="caution">
    <text evidence="1">The sequence shown here is derived from an EMBL/GenBank/DDBJ whole genome shotgun (WGS) entry which is preliminary data.</text>
</comment>
<evidence type="ECO:0000313" key="1">
    <source>
        <dbReference type="EMBL" id="RHK51340.1"/>
    </source>
</evidence>
<dbReference type="Proteomes" id="UP000286598">
    <property type="component" value="Unassembled WGS sequence"/>
</dbReference>
<proteinExistence type="predicted"/>
<organism evidence="1 2">
    <name type="scientific">Leyella stercorea</name>
    <dbReference type="NCBI Taxonomy" id="363265"/>
    <lineage>
        <taxon>Bacteria</taxon>
        <taxon>Pseudomonadati</taxon>
        <taxon>Bacteroidota</taxon>
        <taxon>Bacteroidia</taxon>
        <taxon>Bacteroidales</taxon>
        <taxon>Prevotellaceae</taxon>
        <taxon>Leyella</taxon>
    </lineage>
</organism>
<keyword evidence="2" id="KW-1185">Reference proteome</keyword>
<gene>
    <name evidence="1" type="ORF">DW060_04945</name>
</gene>
<accession>A0A3R6FKZ3</accession>
<protein>
    <submittedName>
        <fullName evidence="1">Uncharacterized protein</fullName>
    </submittedName>
</protein>
<name>A0A3R6FKZ3_9BACT</name>
<sequence length="344" mass="40142">DNPSLFIKDGKIQKKIRKIAKKKELSRNDGNEISEMYNKIDSINKSTTLYVEKQYWSYTDFNADAVKRYNSMKEPHRLYFGDIEAFGDSAIIDGFESLVNDYGFISTPLMYDSPYFKLKTNPLDVSSMLYIIDMEEVTKGSWYGKPGRRYLYEDEVRDGTIEEDIIRMENRLVNYQELINLAKEINDTIALKKVTTRYNELKKLKYDIEEAYEREVKRFDFNDRVDRFANAATSILNSVASALGGGESNTNTCNKTPNSGYTNNVPAKQDDQMSISDQINYNSMRNTYNKWAQDLMQMKNVNGKYQNGFKPSDKKHAQDEMKRIRKSAMLKWNKEIPYNSIENW</sequence>